<keyword evidence="1" id="KW-0732">Signal</keyword>
<proteinExistence type="predicted"/>
<evidence type="ECO:0000313" key="2">
    <source>
        <dbReference type="EMBL" id="SHK56297.1"/>
    </source>
</evidence>
<protein>
    <recommendedName>
        <fullName evidence="4">Tetratricopeptide repeat-containing protein</fullName>
    </recommendedName>
</protein>
<dbReference type="RefSeq" id="WP_139281033.1">
    <property type="nucleotide sequence ID" value="NZ_FRAA01000006.1"/>
</dbReference>
<feature type="signal peptide" evidence="1">
    <location>
        <begin position="1"/>
        <end position="24"/>
    </location>
</feature>
<gene>
    <name evidence="2" type="ORF">SAMN04488028_10641</name>
</gene>
<reference evidence="3" key="1">
    <citation type="submission" date="2016-11" db="EMBL/GenBank/DDBJ databases">
        <authorList>
            <person name="Varghese N."/>
            <person name="Submissions S."/>
        </authorList>
    </citation>
    <scope>NUCLEOTIDE SEQUENCE [LARGE SCALE GENOMIC DNA]</scope>
    <source>
        <strain evidence="3">DSM 26134</strain>
    </source>
</reference>
<evidence type="ECO:0000313" key="3">
    <source>
        <dbReference type="Proteomes" id="UP000184474"/>
    </source>
</evidence>
<accession>A0A1M6TH44</accession>
<sequence>MKNTIKTITFVVAAVLFMNTSSFASGAKEKAVEKAVSVVENGAPDDWMLLAEQADYLIKKNAGIANAKGWIQESLSIKEAPYNLEVMGDYYSKCNLNKQATEYYIKSMDAMKVENANVNTTHIQDKIAALR</sequence>
<name>A0A1M6TH44_REIAG</name>
<dbReference type="Proteomes" id="UP000184474">
    <property type="component" value="Unassembled WGS sequence"/>
</dbReference>
<feature type="chain" id="PRO_5012635795" description="Tetratricopeptide repeat-containing protein" evidence="1">
    <location>
        <begin position="25"/>
        <end position="131"/>
    </location>
</feature>
<keyword evidence="3" id="KW-1185">Reference proteome</keyword>
<evidence type="ECO:0000256" key="1">
    <source>
        <dbReference type="SAM" id="SignalP"/>
    </source>
</evidence>
<organism evidence="2 3">
    <name type="scientific">Reichenbachiella agariperforans</name>
    <dbReference type="NCBI Taxonomy" id="156994"/>
    <lineage>
        <taxon>Bacteria</taxon>
        <taxon>Pseudomonadati</taxon>
        <taxon>Bacteroidota</taxon>
        <taxon>Cytophagia</taxon>
        <taxon>Cytophagales</taxon>
        <taxon>Reichenbachiellaceae</taxon>
        <taxon>Reichenbachiella</taxon>
    </lineage>
</organism>
<dbReference type="AlphaFoldDB" id="A0A1M6TH44"/>
<evidence type="ECO:0008006" key="4">
    <source>
        <dbReference type="Google" id="ProtNLM"/>
    </source>
</evidence>
<dbReference type="EMBL" id="FRAA01000006">
    <property type="protein sequence ID" value="SHK56297.1"/>
    <property type="molecule type" value="Genomic_DNA"/>
</dbReference>